<feature type="region of interest" description="Disordered" evidence="1">
    <location>
        <begin position="640"/>
        <end position="727"/>
    </location>
</feature>
<gene>
    <name evidence="2" type="ORF">AVEN_76496_1</name>
</gene>
<feature type="compositionally biased region" description="Polar residues" evidence="1">
    <location>
        <begin position="478"/>
        <end position="489"/>
    </location>
</feature>
<feature type="region of interest" description="Disordered" evidence="1">
    <location>
        <begin position="471"/>
        <end position="493"/>
    </location>
</feature>
<dbReference type="EMBL" id="BGPR01000180">
    <property type="protein sequence ID" value="GBM02446.1"/>
    <property type="molecule type" value="Genomic_DNA"/>
</dbReference>
<feature type="compositionally biased region" description="Basic and acidic residues" evidence="1">
    <location>
        <begin position="887"/>
        <end position="900"/>
    </location>
</feature>
<dbReference type="AlphaFoldDB" id="A0A4Y2CF10"/>
<protein>
    <submittedName>
        <fullName evidence="2">Uncharacterized protein</fullName>
    </submittedName>
</protein>
<sequence>MANPEDLQEDEYGPLREEFHQLIVPLIRKCWHDKPTDVALYCARYFQALVEERQRSSISGYENENIRQGACAETRGKAEKGEPVPQVQESTSLPILTNVHRDRLSLRETSSWSSPSDSSSMPRRLWDASYDVADAMSRIGDQPKKNVAKEDALDAENCSVKGSYNQLFVGDQGSKDREKDLGYHERNNDSGILKPSKRSVIDEGIASPIDSEVEEELSSIVIASPVDNEIEEELSAIVNSASSSTDVTPGTTYRKKWCSNIDSYLDLTLKSEFAEATDGEEEFGPDSNSDQCSPKDDTAESLAVSRGCTSPNVPLVSDPQSEELEISETTKQSSAPFIQREIEDSVKLINQSFQDLVKVLDSMKFFCNENLQRAKTLSEALPEKPLRAPRKQRSVTTFSSSDNLFQSNGFSSGPGNKPTATAADEVCAKTSQKLLELKSNDSGVESDSFGSGYPLKGKKVEEEFAKHKKIAPTEEANAGTSNNLGSKQGSFLEKNGRNINENRVDSKDTCMNGKSRCREGIVNKGFVIDDSELHMRSHRLGHHGQNWWHANGYRRSMFNEQSPFSQIRIPRPSSGRNVNLTRHHNQTPRQMPTFRFSYIGEGGDIFSTSRSQCSVATETEAMQATGTFDARIREMRIHPVADGNTEQEARSSEQVNGESGSQVSEGELQDLTSSLSEEQSSKLSEENPVETGSAAEGTPAGMDEKVEAQESRVEIKPSKKSSSLNPCAECFNPPSKLVQNLEVLKSPDENDTPNLEQRSFDFAVLPVELSIKSFPEVDADWDYEMFLEDFLLEDQEPILYQNVDSDGHIVSLTIEEVEDQHKFENEVCAAERDLLGPASLSYEENRLMKGRDGTPLCEKREDCKKHNRQSDLKLAEGDQGLEAAEDGAERSDSAEKREEPGLSSACGDFVAAENNNEGVENSGDEAENAQAAVAPGAIAFDMGIPGFLPLNMDDNASATQSRREEEEMELNFACFSGSDSSEVDSSDISEEEGEFSGENDENKLEEKA</sequence>
<feature type="compositionally biased region" description="Acidic residues" evidence="1">
    <location>
        <begin position="981"/>
        <end position="999"/>
    </location>
</feature>
<comment type="caution">
    <text evidence="2">The sequence shown here is derived from an EMBL/GenBank/DDBJ whole genome shotgun (WGS) entry which is preliminary data.</text>
</comment>
<dbReference type="OrthoDB" id="6436651at2759"/>
<keyword evidence="3" id="KW-1185">Reference proteome</keyword>
<organism evidence="2 3">
    <name type="scientific">Araneus ventricosus</name>
    <name type="common">Orbweaver spider</name>
    <name type="synonym">Epeira ventricosa</name>
    <dbReference type="NCBI Taxonomy" id="182803"/>
    <lineage>
        <taxon>Eukaryota</taxon>
        <taxon>Metazoa</taxon>
        <taxon>Ecdysozoa</taxon>
        <taxon>Arthropoda</taxon>
        <taxon>Chelicerata</taxon>
        <taxon>Arachnida</taxon>
        <taxon>Araneae</taxon>
        <taxon>Araneomorphae</taxon>
        <taxon>Entelegynae</taxon>
        <taxon>Araneoidea</taxon>
        <taxon>Araneidae</taxon>
        <taxon>Araneus</taxon>
    </lineage>
</organism>
<evidence type="ECO:0000313" key="2">
    <source>
        <dbReference type="EMBL" id="GBM02446.1"/>
    </source>
</evidence>
<proteinExistence type="predicted"/>
<evidence type="ECO:0000256" key="1">
    <source>
        <dbReference type="SAM" id="MobiDB-lite"/>
    </source>
</evidence>
<feature type="region of interest" description="Disordered" evidence="1">
    <location>
        <begin position="169"/>
        <end position="195"/>
    </location>
</feature>
<feature type="compositionally biased region" description="Low complexity" evidence="1">
    <location>
        <begin position="669"/>
        <end position="678"/>
    </location>
</feature>
<feature type="region of interest" description="Disordered" evidence="1">
    <location>
        <begin position="861"/>
        <end position="905"/>
    </location>
</feature>
<feature type="compositionally biased region" description="Basic and acidic residues" evidence="1">
    <location>
        <begin position="173"/>
        <end position="188"/>
    </location>
</feature>
<feature type="region of interest" description="Disordered" evidence="1">
    <location>
        <begin position="277"/>
        <end position="299"/>
    </location>
</feature>
<feature type="region of interest" description="Disordered" evidence="1">
    <location>
        <begin position="974"/>
        <end position="1008"/>
    </location>
</feature>
<accession>A0A4Y2CF10</accession>
<evidence type="ECO:0000313" key="3">
    <source>
        <dbReference type="Proteomes" id="UP000499080"/>
    </source>
</evidence>
<feature type="compositionally biased region" description="Polar residues" evidence="1">
    <location>
        <begin position="652"/>
        <end position="664"/>
    </location>
</feature>
<dbReference type="Proteomes" id="UP000499080">
    <property type="component" value="Unassembled WGS sequence"/>
</dbReference>
<name>A0A4Y2CF10_ARAVE</name>
<feature type="compositionally biased region" description="Basic and acidic residues" evidence="1">
    <location>
        <begin position="702"/>
        <end position="717"/>
    </location>
</feature>
<reference evidence="2 3" key="1">
    <citation type="journal article" date="2019" name="Sci. Rep.">
        <title>Orb-weaving spider Araneus ventricosus genome elucidates the spidroin gene catalogue.</title>
        <authorList>
            <person name="Kono N."/>
            <person name="Nakamura H."/>
            <person name="Ohtoshi R."/>
            <person name="Moran D.A.P."/>
            <person name="Shinohara A."/>
            <person name="Yoshida Y."/>
            <person name="Fujiwara M."/>
            <person name="Mori M."/>
            <person name="Tomita M."/>
            <person name="Arakawa K."/>
        </authorList>
    </citation>
    <scope>NUCLEOTIDE SEQUENCE [LARGE SCALE GENOMIC DNA]</scope>
</reference>
<feature type="compositionally biased region" description="Basic and acidic residues" evidence="1">
    <location>
        <begin position="861"/>
        <end position="876"/>
    </location>
</feature>